<reference evidence="1 2" key="1">
    <citation type="submission" date="2022-01" db="EMBL/GenBank/DDBJ databases">
        <title>A chromosomal length assembly of Cordylochernes scorpioides.</title>
        <authorList>
            <person name="Zeh D."/>
            <person name="Zeh J."/>
        </authorList>
    </citation>
    <scope>NUCLEOTIDE SEQUENCE [LARGE SCALE GENOMIC DNA]</scope>
    <source>
        <strain evidence="1">IN4F17</strain>
        <tissue evidence="1">Whole Body</tissue>
    </source>
</reference>
<dbReference type="Proteomes" id="UP001235939">
    <property type="component" value="Chromosome 01"/>
</dbReference>
<dbReference type="EMBL" id="CP092863">
    <property type="protein sequence ID" value="UYV61938.1"/>
    <property type="molecule type" value="Genomic_DNA"/>
</dbReference>
<keyword evidence="2" id="KW-1185">Reference proteome</keyword>
<organism evidence="1 2">
    <name type="scientific">Cordylochernes scorpioides</name>
    <dbReference type="NCBI Taxonomy" id="51811"/>
    <lineage>
        <taxon>Eukaryota</taxon>
        <taxon>Metazoa</taxon>
        <taxon>Ecdysozoa</taxon>
        <taxon>Arthropoda</taxon>
        <taxon>Chelicerata</taxon>
        <taxon>Arachnida</taxon>
        <taxon>Pseudoscorpiones</taxon>
        <taxon>Cheliferoidea</taxon>
        <taxon>Chernetidae</taxon>
        <taxon>Cordylochernes</taxon>
    </lineage>
</organism>
<evidence type="ECO:0000313" key="2">
    <source>
        <dbReference type="Proteomes" id="UP001235939"/>
    </source>
</evidence>
<evidence type="ECO:0000313" key="1">
    <source>
        <dbReference type="EMBL" id="UYV61938.1"/>
    </source>
</evidence>
<name>A0ABY6JZI1_9ARAC</name>
<proteinExistence type="predicted"/>
<protein>
    <submittedName>
        <fullName evidence="1">Uncharacterized protein</fullName>
    </submittedName>
</protein>
<gene>
    <name evidence="1" type="ORF">LAZ67_1007108</name>
</gene>
<accession>A0ABY6JZI1</accession>
<sequence>MFTGRKTSTLFVFAPDNETKNVVYHKMGIAVKIHRIHSLTQAISRVNALGRVPRGLGGKAAIYLNYIDFETTKWIVKNN</sequence>